<dbReference type="Proteomes" id="UP001629230">
    <property type="component" value="Unassembled WGS sequence"/>
</dbReference>
<dbReference type="Pfam" id="PF12086">
    <property type="entry name" value="DUF3563"/>
    <property type="match status" value="1"/>
</dbReference>
<evidence type="ECO:0000313" key="3">
    <source>
        <dbReference type="Proteomes" id="UP001629230"/>
    </source>
</evidence>
<reference evidence="2 3" key="1">
    <citation type="journal article" date="2024" name="Chem. Sci.">
        <title>Discovery of megapolipeptins by genome mining of a Burkholderiales bacteria collection.</title>
        <authorList>
            <person name="Paulo B.S."/>
            <person name="Recchia M.J.J."/>
            <person name="Lee S."/>
            <person name="Fergusson C.H."/>
            <person name="Romanowski S.B."/>
            <person name="Hernandez A."/>
            <person name="Krull N."/>
            <person name="Liu D.Y."/>
            <person name="Cavanagh H."/>
            <person name="Bos A."/>
            <person name="Gray C.A."/>
            <person name="Murphy B.T."/>
            <person name="Linington R.G."/>
            <person name="Eustaquio A.S."/>
        </authorList>
    </citation>
    <scope>NUCLEOTIDE SEQUENCE [LARGE SCALE GENOMIC DNA]</scope>
    <source>
        <strain evidence="2 3">RL17-350-BIC-A</strain>
    </source>
</reference>
<proteinExistence type="predicted"/>
<name>A0ABW9B564_9BURK</name>
<keyword evidence="3" id="KW-1185">Reference proteome</keyword>
<accession>A0ABW9B564</accession>
<evidence type="ECO:0000313" key="2">
    <source>
        <dbReference type="EMBL" id="MFM0008070.1"/>
    </source>
</evidence>
<dbReference type="EMBL" id="JAQQEZ010000079">
    <property type="protein sequence ID" value="MFM0008070.1"/>
    <property type="molecule type" value="Genomic_DNA"/>
</dbReference>
<keyword evidence="1" id="KW-0812">Transmembrane</keyword>
<dbReference type="RefSeq" id="WP_408182945.1">
    <property type="nucleotide sequence ID" value="NZ_JAQQEZ010000079.1"/>
</dbReference>
<sequence length="102" mass="11829">MITFGSFLAFSMPPSTSRASSHIHAPRDSDFIDAAAARGRLKHNFTEIVMFIVMYFALLLEHIGLSFERAERHRRDEYLASARDLVDLELRMRLLERDGYPR</sequence>
<comment type="caution">
    <text evidence="2">The sequence shown here is derived from an EMBL/GenBank/DDBJ whole genome shotgun (WGS) entry which is preliminary data.</text>
</comment>
<organism evidence="2 3">
    <name type="scientific">Paraburkholderia dipogonis</name>
    <dbReference type="NCBI Taxonomy" id="1211383"/>
    <lineage>
        <taxon>Bacteria</taxon>
        <taxon>Pseudomonadati</taxon>
        <taxon>Pseudomonadota</taxon>
        <taxon>Betaproteobacteria</taxon>
        <taxon>Burkholderiales</taxon>
        <taxon>Burkholderiaceae</taxon>
        <taxon>Paraburkholderia</taxon>
    </lineage>
</organism>
<protein>
    <submittedName>
        <fullName evidence="2">DUF3563 family protein</fullName>
    </submittedName>
</protein>
<feature type="transmembrane region" description="Helical" evidence="1">
    <location>
        <begin position="48"/>
        <end position="67"/>
    </location>
</feature>
<keyword evidence="1" id="KW-0472">Membrane</keyword>
<gene>
    <name evidence="2" type="ORF">PQR57_45025</name>
</gene>
<evidence type="ECO:0000256" key="1">
    <source>
        <dbReference type="SAM" id="Phobius"/>
    </source>
</evidence>
<keyword evidence="1" id="KW-1133">Transmembrane helix</keyword>
<dbReference type="InterPro" id="IPR021946">
    <property type="entry name" value="DUF3563"/>
</dbReference>